<evidence type="ECO:0000313" key="2">
    <source>
        <dbReference type="Proteomes" id="UP001500185"/>
    </source>
</evidence>
<accession>A0ABN1KAM9</accession>
<proteinExistence type="predicted"/>
<dbReference type="EMBL" id="BAAAGG010000006">
    <property type="protein sequence ID" value="GAA0760268.1"/>
    <property type="molecule type" value="Genomic_DNA"/>
</dbReference>
<sequence length="53" mass="6144">MALPWNSFETGLNENKVIKIVAIRRVDVNLKTEIIINCFKLFNKNKLILNKSV</sequence>
<evidence type="ECO:0000313" key="1">
    <source>
        <dbReference type="EMBL" id="GAA0760268.1"/>
    </source>
</evidence>
<protein>
    <submittedName>
        <fullName evidence="1">Uncharacterized protein</fullName>
    </submittedName>
</protein>
<gene>
    <name evidence="1" type="ORF">GCM10009433_19230</name>
</gene>
<dbReference type="Proteomes" id="UP001500185">
    <property type="component" value="Unassembled WGS sequence"/>
</dbReference>
<reference evidence="1 2" key="1">
    <citation type="journal article" date="2019" name="Int. J. Syst. Evol. Microbiol.">
        <title>The Global Catalogue of Microorganisms (GCM) 10K type strain sequencing project: providing services to taxonomists for standard genome sequencing and annotation.</title>
        <authorList>
            <consortium name="The Broad Institute Genomics Platform"/>
            <consortium name="The Broad Institute Genome Sequencing Center for Infectious Disease"/>
            <person name="Wu L."/>
            <person name="Ma J."/>
        </authorList>
    </citation>
    <scope>NUCLEOTIDE SEQUENCE [LARGE SCALE GENOMIC DNA]</scope>
    <source>
        <strain evidence="1 2">JCM 16231</strain>
    </source>
</reference>
<name>A0ABN1KAM9_9FLAO</name>
<organism evidence="1 2">
    <name type="scientific">Psychroflexus lacisalsi</name>
    <dbReference type="NCBI Taxonomy" id="503928"/>
    <lineage>
        <taxon>Bacteria</taxon>
        <taxon>Pseudomonadati</taxon>
        <taxon>Bacteroidota</taxon>
        <taxon>Flavobacteriia</taxon>
        <taxon>Flavobacteriales</taxon>
        <taxon>Flavobacteriaceae</taxon>
        <taxon>Psychroflexus</taxon>
    </lineage>
</organism>
<comment type="caution">
    <text evidence="1">The sequence shown here is derived from an EMBL/GenBank/DDBJ whole genome shotgun (WGS) entry which is preliminary data.</text>
</comment>
<keyword evidence="2" id="KW-1185">Reference proteome</keyword>